<dbReference type="EMBL" id="LECT01000015">
    <property type="protein sequence ID" value="KLU06385.1"/>
    <property type="molecule type" value="Genomic_DNA"/>
</dbReference>
<evidence type="ECO:0000256" key="1">
    <source>
        <dbReference type="SAM" id="MobiDB-lite"/>
    </source>
</evidence>
<proteinExistence type="predicted"/>
<organism evidence="2 3">
    <name type="scientific">Rhodopirellula islandica</name>
    <dbReference type="NCBI Taxonomy" id="595434"/>
    <lineage>
        <taxon>Bacteria</taxon>
        <taxon>Pseudomonadati</taxon>
        <taxon>Planctomycetota</taxon>
        <taxon>Planctomycetia</taxon>
        <taxon>Pirellulales</taxon>
        <taxon>Pirellulaceae</taxon>
        <taxon>Rhodopirellula</taxon>
    </lineage>
</organism>
<accession>A0A0J1BIM7</accession>
<name>A0A0J1BIM7_RHOIS</name>
<dbReference type="AlphaFoldDB" id="A0A0J1BIM7"/>
<sequence length="84" mass="9301">MSQTPPIQRDFASNSQRSNQNDSVASAVLSWNHLSSVEPIADTDVLNRKRAFQARRTRSCTSSSWTNPALGTGPGHFPIESSRW</sequence>
<feature type="region of interest" description="Disordered" evidence="1">
    <location>
        <begin position="1"/>
        <end position="23"/>
    </location>
</feature>
<gene>
    <name evidence="2" type="ORF">RISK_001596</name>
</gene>
<comment type="caution">
    <text evidence="2">The sequence shown here is derived from an EMBL/GenBank/DDBJ whole genome shotgun (WGS) entry which is preliminary data.</text>
</comment>
<reference evidence="2" key="1">
    <citation type="submission" date="2015-05" db="EMBL/GenBank/DDBJ databases">
        <title>Permanent draft genome of Rhodopirellula islandicus K833.</title>
        <authorList>
            <person name="Kizina J."/>
            <person name="Richter M."/>
            <person name="Glockner F.O."/>
            <person name="Harder J."/>
        </authorList>
    </citation>
    <scope>NUCLEOTIDE SEQUENCE [LARGE SCALE GENOMIC DNA]</scope>
    <source>
        <strain evidence="2">K833</strain>
    </source>
</reference>
<protein>
    <submittedName>
        <fullName evidence="2">Uncharacterized protein</fullName>
    </submittedName>
</protein>
<dbReference type="PATRIC" id="fig|595434.4.peg.1529"/>
<keyword evidence="3" id="KW-1185">Reference proteome</keyword>
<dbReference type="Proteomes" id="UP000036367">
    <property type="component" value="Unassembled WGS sequence"/>
</dbReference>
<feature type="region of interest" description="Disordered" evidence="1">
    <location>
        <begin position="56"/>
        <end position="84"/>
    </location>
</feature>
<evidence type="ECO:0000313" key="2">
    <source>
        <dbReference type="EMBL" id="KLU06385.1"/>
    </source>
</evidence>
<evidence type="ECO:0000313" key="3">
    <source>
        <dbReference type="Proteomes" id="UP000036367"/>
    </source>
</evidence>